<dbReference type="Proteomes" id="UP000184109">
    <property type="component" value="Unassembled WGS sequence"/>
</dbReference>
<gene>
    <name evidence="1" type="ORF">SAMN05444281_1142</name>
</gene>
<evidence type="ECO:0008006" key="3">
    <source>
        <dbReference type="Google" id="ProtNLM"/>
    </source>
</evidence>
<organism evidence="1 2">
    <name type="scientific">Wenyingzhuangia marina</name>
    <dbReference type="NCBI Taxonomy" id="1195760"/>
    <lineage>
        <taxon>Bacteria</taxon>
        <taxon>Pseudomonadati</taxon>
        <taxon>Bacteroidota</taxon>
        <taxon>Flavobacteriia</taxon>
        <taxon>Flavobacteriales</taxon>
        <taxon>Flavobacteriaceae</taxon>
        <taxon>Wenyingzhuangia</taxon>
    </lineage>
</organism>
<dbReference type="STRING" id="1195760.SAMN05444281_1142"/>
<dbReference type="EMBL" id="FQXQ01000002">
    <property type="protein sequence ID" value="SHH60168.1"/>
    <property type="molecule type" value="Genomic_DNA"/>
</dbReference>
<reference evidence="2" key="1">
    <citation type="submission" date="2016-11" db="EMBL/GenBank/DDBJ databases">
        <authorList>
            <person name="Varghese N."/>
            <person name="Submissions S."/>
        </authorList>
    </citation>
    <scope>NUCLEOTIDE SEQUENCE [LARGE SCALE GENOMIC DNA]</scope>
    <source>
        <strain evidence="2">DSM 100572</strain>
    </source>
</reference>
<evidence type="ECO:0000313" key="1">
    <source>
        <dbReference type="EMBL" id="SHH60168.1"/>
    </source>
</evidence>
<proteinExistence type="predicted"/>
<dbReference type="AlphaFoldDB" id="A0A1M5UB84"/>
<sequence>MEYLNIRLLIFFVLFYVTGLTVAQNKGIVQVLFDPKMMVEGPYVDSDSGELDLIIRIGASKKTYEIGVFAEQFQALRYSSAGIYVNRIVNIHKIFPTLKQFELTAGLDTGFVHRIISNQKNYSFTAALNTEVKFYVREKYGVSVLPNYRYRGDLAYTYKNKRPMRFSVFIGLFYNF</sequence>
<accession>A0A1M5UB84</accession>
<keyword evidence="2" id="KW-1185">Reference proteome</keyword>
<dbReference type="RefSeq" id="WP_073119204.1">
    <property type="nucleotide sequence ID" value="NZ_BMEN01000002.1"/>
</dbReference>
<evidence type="ECO:0000313" key="2">
    <source>
        <dbReference type="Proteomes" id="UP000184109"/>
    </source>
</evidence>
<name>A0A1M5UB84_9FLAO</name>
<dbReference type="OrthoDB" id="1431274at2"/>
<protein>
    <recommendedName>
        <fullName evidence="3">Outer membrane protein beta-barrel domain-containing protein</fullName>
    </recommendedName>
</protein>